<dbReference type="InterPro" id="IPR028082">
    <property type="entry name" value="Peripla_BP_I"/>
</dbReference>
<gene>
    <name evidence="9" type="ORF">DWU98_11375</name>
</gene>
<feature type="signal peptide" evidence="7">
    <location>
        <begin position="1"/>
        <end position="39"/>
    </location>
</feature>
<dbReference type="InterPro" id="IPR003760">
    <property type="entry name" value="PnrA-like"/>
</dbReference>
<dbReference type="PANTHER" id="PTHR34296">
    <property type="entry name" value="TRANSCRIPTIONAL ACTIVATOR PROTEIN MED"/>
    <property type="match status" value="1"/>
</dbReference>
<keyword evidence="3" id="KW-1003">Cell membrane</keyword>
<comment type="caution">
    <text evidence="9">The sequence shown here is derived from an EMBL/GenBank/DDBJ whole genome shotgun (WGS) entry which is preliminary data.</text>
</comment>
<evidence type="ECO:0000256" key="3">
    <source>
        <dbReference type="ARBA" id="ARBA00022475"/>
    </source>
</evidence>
<comment type="similarity">
    <text evidence="2">Belongs to the BMP lipoprotein family.</text>
</comment>
<keyword evidence="4 7" id="KW-0732">Signal</keyword>
<evidence type="ECO:0000256" key="5">
    <source>
        <dbReference type="ARBA" id="ARBA00023136"/>
    </source>
</evidence>
<evidence type="ECO:0000259" key="8">
    <source>
        <dbReference type="Pfam" id="PF02608"/>
    </source>
</evidence>
<feature type="chain" id="PRO_5016818736" evidence="7">
    <location>
        <begin position="40"/>
        <end position="310"/>
    </location>
</feature>
<evidence type="ECO:0000256" key="1">
    <source>
        <dbReference type="ARBA" id="ARBA00004193"/>
    </source>
</evidence>
<dbReference type="SUPFAM" id="SSF53822">
    <property type="entry name" value="Periplasmic binding protein-like I"/>
    <property type="match status" value="1"/>
</dbReference>
<keyword evidence="5" id="KW-0472">Membrane</keyword>
<dbReference type="EMBL" id="QRBE01000006">
    <property type="protein sequence ID" value="RDS81137.1"/>
    <property type="molecule type" value="Genomic_DNA"/>
</dbReference>
<proteinExistence type="inferred from homology"/>
<evidence type="ECO:0000256" key="2">
    <source>
        <dbReference type="ARBA" id="ARBA00008610"/>
    </source>
</evidence>
<dbReference type="Proteomes" id="UP000254258">
    <property type="component" value="Unassembled WGS sequence"/>
</dbReference>
<dbReference type="InterPro" id="IPR050957">
    <property type="entry name" value="BMP_lipoprotein"/>
</dbReference>
<sequence>MVCDVTEYGFDNMPLTIHSKHWRFALLVFLAVLSVAAHAASAREEKTLLFIPYRGDDHSFSEAAYRGYERLRKDGYAVDVVQNADQLGQSAMLAIIDRHYAAGVRSFILAGAEMSAVATTAARRHPDAYFATLSGTARGTNVINYCLDCRELGGLLAGQLAVRLSKSGIVGFVGGVMSVEAAEAERFKATVLHTAPGEKVLVDWTGNWSDVDKAAQLTDHQIGAGADVIVADANHAVIAAADRYPRVKVIGWMTDTSRQDRNVAVSVIIHTDVVFRRFIGAAASGRFKGGDYAVDSADKVWVVEWPKQPF</sequence>
<comment type="subcellular location">
    <subcellularLocation>
        <location evidence="1">Cell membrane</location>
        <topology evidence="1">Lipid-anchor</topology>
    </subcellularLocation>
</comment>
<evidence type="ECO:0000313" key="10">
    <source>
        <dbReference type="Proteomes" id="UP000254258"/>
    </source>
</evidence>
<evidence type="ECO:0000313" key="9">
    <source>
        <dbReference type="EMBL" id="RDS81137.1"/>
    </source>
</evidence>
<dbReference type="GO" id="GO:0005886">
    <property type="term" value="C:plasma membrane"/>
    <property type="evidence" value="ECO:0007669"/>
    <property type="project" value="UniProtKB-SubCell"/>
</dbReference>
<dbReference type="Pfam" id="PF02608">
    <property type="entry name" value="Bmp"/>
    <property type="match status" value="1"/>
</dbReference>
<dbReference type="PANTHER" id="PTHR34296:SF2">
    <property type="entry name" value="ABC TRANSPORTER GUANOSINE-BINDING PROTEIN NUPN"/>
    <property type="match status" value="1"/>
</dbReference>
<evidence type="ECO:0000256" key="4">
    <source>
        <dbReference type="ARBA" id="ARBA00022729"/>
    </source>
</evidence>
<evidence type="ECO:0000256" key="6">
    <source>
        <dbReference type="ARBA" id="ARBA00023288"/>
    </source>
</evidence>
<accession>A0A370WYR3</accession>
<name>A0A370WYR3_9GAMM</name>
<reference evidence="9 10" key="1">
    <citation type="submission" date="2018-07" db="EMBL/GenBank/DDBJ databases">
        <title>Dyella monticola sp. nov. and Dyella psychrodurans sp. nov. isolated from monsoon evergreen broad-leaved forest soil of Dinghu Mountain, China.</title>
        <authorList>
            <person name="Gao Z."/>
            <person name="Qiu L."/>
        </authorList>
    </citation>
    <scope>NUCLEOTIDE SEQUENCE [LARGE SCALE GENOMIC DNA]</scope>
    <source>
        <strain evidence="9 10">4G-K06</strain>
    </source>
</reference>
<dbReference type="AlphaFoldDB" id="A0A370WYR3"/>
<keyword evidence="6" id="KW-0449">Lipoprotein</keyword>
<feature type="domain" description="ABC transporter substrate-binding protein PnrA-like" evidence="8">
    <location>
        <begin position="49"/>
        <end position="291"/>
    </location>
</feature>
<keyword evidence="10" id="KW-1185">Reference proteome</keyword>
<protein>
    <submittedName>
        <fullName evidence="9">BMP family ABC transporter substrate-binding protein</fullName>
    </submittedName>
</protein>
<evidence type="ECO:0000256" key="7">
    <source>
        <dbReference type="SAM" id="SignalP"/>
    </source>
</evidence>
<organism evidence="9 10">
    <name type="scientific">Dyella monticola</name>
    <dbReference type="NCBI Taxonomy" id="1927958"/>
    <lineage>
        <taxon>Bacteria</taxon>
        <taxon>Pseudomonadati</taxon>
        <taxon>Pseudomonadota</taxon>
        <taxon>Gammaproteobacteria</taxon>
        <taxon>Lysobacterales</taxon>
        <taxon>Rhodanobacteraceae</taxon>
        <taxon>Dyella</taxon>
    </lineage>
</organism>
<dbReference type="Gene3D" id="3.40.50.2300">
    <property type="match status" value="2"/>
</dbReference>